<evidence type="ECO:0000256" key="2">
    <source>
        <dbReference type="ARBA" id="ARBA00022670"/>
    </source>
</evidence>
<sequence length="448" mass="47341">MKIFEIPALVTAVGALLLTISCDAQMIEMPMVRVPNIVNRNRRQTTQPMFENPMGGGVSEFLAYAANFTIGGASFYFLVDSGSADLLVTAVGCTNHRTGDCTGPDFEPISPSLGQCTATSYYENTGTATSHLGEVDCYGTADSATYLQYDVYTDAVVFSNATAVTQALGSITASTPDFFIAPQVAGIIGMAYPGQSTIYGLNKDYTPYLNTLTNEKVISTAAFAMCFNGQVDGGPAGGLLVLGGGIISGLTYVDVVNQWWYAVALSSMTVAGTDVGLPSEGFTIVDSGTSGLVLTDTMYTAFNTALCTFAEENGINGLCVDNSVESTVQLTTDELASLPPVLVSLADNYVYSINSSSYLKSQGGNSYLYLIQQSGVENGQKDSASVILGDVYLQGQWVYFDQQNNRLGLAAVSNCNQNYTSSALSIHTPSKPVVALSATLVAIITWLF</sequence>
<dbReference type="PANTHER" id="PTHR47965">
    <property type="entry name" value="ASPARTYL PROTEASE-RELATED"/>
    <property type="match status" value="1"/>
</dbReference>
<feature type="signal peptide" evidence="9">
    <location>
        <begin position="1"/>
        <end position="24"/>
    </location>
</feature>
<feature type="chain" id="PRO_5005539175" description="Peptidase A1 domain-containing protein" evidence="9">
    <location>
        <begin position="25"/>
        <end position="448"/>
    </location>
</feature>
<organism evidence="11 12">
    <name type="scientific">Sphaeroforma arctica JP610</name>
    <dbReference type="NCBI Taxonomy" id="667725"/>
    <lineage>
        <taxon>Eukaryota</taxon>
        <taxon>Ichthyosporea</taxon>
        <taxon>Ichthyophonida</taxon>
        <taxon>Sphaeroforma</taxon>
    </lineage>
</organism>
<dbReference type="AlphaFoldDB" id="A0A0L0G8L4"/>
<dbReference type="Pfam" id="PF00026">
    <property type="entry name" value="Asp"/>
    <property type="match status" value="1"/>
</dbReference>
<proteinExistence type="inferred from homology"/>
<accession>A0A0L0G8L4</accession>
<evidence type="ECO:0000259" key="10">
    <source>
        <dbReference type="PROSITE" id="PS51767"/>
    </source>
</evidence>
<evidence type="ECO:0000313" key="12">
    <source>
        <dbReference type="Proteomes" id="UP000054560"/>
    </source>
</evidence>
<evidence type="ECO:0000256" key="4">
    <source>
        <dbReference type="ARBA" id="ARBA00022750"/>
    </source>
</evidence>
<dbReference type="InterPro" id="IPR033121">
    <property type="entry name" value="PEPTIDASE_A1"/>
</dbReference>
<feature type="disulfide bond" evidence="8">
    <location>
        <begin position="93"/>
        <end position="116"/>
    </location>
</feature>
<dbReference type="GO" id="GO:0004190">
    <property type="term" value="F:aspartic-type endopeptidase activity"/>
    <property type="evidence" value="ECO:0007669"/>
    <property type="project" value="UniProtKB-KW"/>
</dbReference>
<protein>
    <recommendedName>
        <fullName evidence="10">Peptidase A1 domain-containing protein</fullName>
    </recommendedName>
</protein>
<dbReference type="eggNOG" id="KOG1339">
    <property type="taxonomic scope" value="Eukaryota"/>
</dbReference>
<keyword evidence="2" id="KW-0645">Protease</keyword>
<dbReference type="PRINTS" id="PR00792">
    <property type="entry name" value="PEPSIN"/>
</dbReference>
<name>A0A0L0G8L4_9EUKA</name>
<dbReference type="OrthoDB" id="2747330at2759"/>
<evidence type="ECO:0000256" key="5">
    <source>
        <dbReference type="ARBA" id="ARBA00022801"/>
    </source>
</evidence>
<keyword evidence="5" id="KW-0378">Hydrolase</keyword>
<evidence type="ECO:0000256" key="3">
    <source>
        <dbReference type="ARBA" id="ARBA00022729"/>
    </source>
</evidence>
<dbReference type="InterPro" id="IPR034164">
    <property type="entry name" value="Pepsin-like_dom"/>
</dbReference>
<dbReference type="Proteomes" id="UP000054560">
    <property type="component" value="Unassembled WGS sequence"/>
</dbReference>
<dbReference type="PROSITE" id="PS51767">
    <property type="entry name" value="PEPTIDASE_A1"/>
    <property type="match status" value="1"/>
</dbReference>
<reference evidence="11 12" key="1">
    <citation type="submission" date="2011-02" db="EMBL/GenBank/DDBJ databases">
        <title>The Genome Sequence of Sphaeroforma arctica JP610.</title>
        <authorList>
            <consortium name="The Broad Institute Genome Sequencing Platform"/>
            <person name="Russ C."/>
            <person name="Cuomo C."/>
            <person name="Young S.K."/>
            <person name="Zeng Q."/>
            <person name="Gargeya S."/>
            <person name="Alvarado L."/>
            <person name="Berlin A."/>
            <person name="Chapman S.B."/>
            <person name="Chen Z."/>
            <person name="Freedman E."/>
            <person name="Gellesch M."/>
            <person name="Goldberg J."/>
            <person name="Griggs A."/>
            <person name="Gujja S."/>
            <person name="Heilman E."/>
            <person name="Heiman D."/>
            <person name="Howarth C."/>
            <person name="Mehta T."/>
            <person name="Neiman D."/>
            <person name="Pearson M."/>
            <person name="Roberts A."/>
            <person name="Saif S."/>
            <person name="Shea T."/>
            <person name="Shenoy N."/>
            <person name="Sisk P."/>
            <person name="Stolte C."/>
            <person name="Sykes S."/>
            <person name="White J."/>
            <person name="Yandava C."/>
            <person name="Burger G."/>
            <person name="Gray M.W."/>
            <person name="Holland P.W.H."/>
            <person name="King N."/>
            <person name="Lang F.B.F."/>
            <person name="Roger A.J."/>
            <person name="Ruiz-Trillo I."/>
            <person name="Haas B."/>
            <person name="Nusbaum C."/>
            <person name="Birren B."/>
        </authorList>
    </citation>
    <scope>NUCLEOTIDE SEQUENCE [LARGE SCALE GENOMIC DNA]</scope>
    <source>
        <strain evidence="11 12">JP610</strain>
    </source>
</reference>
<evidence type="ECO:0000256" key="6">
    <source>
        <dbReference type="ARBA" id="ARBA00023145"/>
    </source>
</evidence>
<dbReference type="PROSITE" id="PS51257">
    <property type="entry name" value="PROKAR_LIPOPROTEIN"/>
    <property type="match status" value="1"/>
</dbReference>
<dbReference type="GO" id="GO:0006508">
    <property type="term" value="P:proteolysis"/>
    <property type="evidence" value="ECO:0007669"/>
    <property type="project" value="UniProtKB-KW"/>
</dbReference>
<dbReference type="CDD" id="cd05471">
    <property type="entry name" value="pepsin_like"/>
    <property type="match status" value="1"/>
</dbReference>
<comment type="similarity">
    <text evidence="1">Belongs to the peptidase A1 family.</text>
</comment>
<feature type="active site" evidence="7">
    <location>
        <position position="80"/>
    </location>
</feature>
<dbReference type="RefSeq" id="XP_014159252.1">
    <property type="nucleotide sequence ID" value="XM_014303777.1"/>
</dbReference>
<dbReference type="PANTHER" id="PTHR47965:SF12">
    <property type="entry name" value="ASPARTIC PROTEINASE 3-RELATED"/>
    <property type="match status" value="1"/>
</dbReference>
<evidence type="ECO:0000256" key="9">
    <source>
        <dbReference type="SAM" id="SignalP"/>
    </source>
</evidence>
<keyword evidence="6" id="KW-0865">Zymogen</keyword>
<evidence type="ECO:0000256" key="8">
    <source>
        <dbReference type="PIRSR" id="PIRSR601461-2"/>
    </source>
</evidence>
<dbReference type="InterPro" id="IPR001461">
    <property type="entry name" value="Aspartic_peptidase_A1"/>
</dbReference>
<dbReference type="SUPFAM" id="SSF50630">
    <property type="entry name" value="Acid proteases"/>
    <property type="match status" value="1"/>
</dbReference>
<feature type="domain" description="Peptidase A1" evidence="10">
    <location>
        <begin position="64"/>
        <end position="410"/>
    </location>
</feature>
<dbReference type="GeneID" id="25902976"/>
<dbReference type="STRING" id="667725.A0A0L0G8L4"/>
<keyword evidence="8" id="KW-1015">Disulfide bond</keyword>
<feature type="active site" evidence="7">
    <location>
        <position position="286"/>
    </location>
</feature>
<dbReference type="Gene3D" id="2.40.70.10">
    <property type="entry name" value="Acid Proteases"/>
    <property type="match status" value="2"/>
</dbReference>
<keyword evidence="4" id="KW-0064">Aspartyl protease</keyword>
<evidence type="ECO:0000256" key="1">
    <source>
        <dbReference type="ARBA" id="ARBA00007447"/>
    </source>
</evidence>
<evidence type="ECO:0000256" key="7">
    <source>
        <dbReference type="PIRSR" id="PIRSR601461-1"/>
    </source>
</evidence>
<keyword evidence="12" id="KW-1185">Reference proteome</keyword>
<dbReference type="InterPro" id="IPR021109">
    <property type="entry name" value="Peptidase_aspartic_dom_sf"/>
</dbReference>
<gene>
    <name evidence="11" type="ORF">SARC_02472</name>
</gene>
<evidence type="ECO:0000313" key="11">
    <source>
        <dbReference type="EMBL" id="KNC85350.1"/>
    </source>
</evidence>
<dbReference type="EMBL" id="KQ241707">
    <property type="protein sequence ID" value="KNC85350.1"/>
    <property type="molecule type" value="Genomic_DNA"/>
</dbReference>
<keyword evidence="3 9" id="KW-0732">Signal</keyword>